<dbReference type="Proteomes" id="UP001596170">
    <property type="component" value="Unassembled WGS sequence"/>
</dbReference>
<evidence type="ECO:0000313" key="3">
    <source>
        <dbReference type="EMBL" id="MFC6039370.1"/>
    </source>
</evidence>
<feature type="domain" description="N-acetyltransferase" evidence="2">
    <location>
        <begin position="21"/>
        <end position="108"/>
    </location>
</feature>
<keyword evidence="3" id="KW-0012">Acyltransferase</keyword>
<evidence type="ECO:0000313" key="4">
    <source>
        <dbReference type="Proteomes" id="UP001596170"/>
    </source>
</evidence>
<keyword evidence="4" id="KW-1185">Reference proteome</keyword>
<dbReference type="Gene3D" id="3.40.630.30">
    <property type="match status" value="1"/>
</dbReference>
<dbReference type="GO" id="GO:0016746">
    <property type="term" value="F:acyltransferase activity"/>
    <property type="evidence" value="ECO:0007669"/>
    <property type="project" value="UniProtKB-KW"/>
</dbReference>
<dbReference type="EMBL" id="JBHSRI010000009">
    <property type="protein sequence ID" value="MFC6039370.1"/>
    <property type="molecule type" value="Genomic_DNA"/>
</dbReference>
<dbReference type="InterPro" id="IPR045057">
    <property type="entry name" value="Gcn5-rel_NAT"/>
</dbReference>
<evidence type="ECO:0000259" key="2">
    <source>
        <dbReference type="PROSITE" id="PS51729"/>
    </source>
</evidence>
<reference evidence="4" key="1">
    <citation type="journal article" date="2019" name="Int. J. Syst. Evol. Microbiol.">
        <title>The Global Catalogue of Microorganisms (GCM) 10K type strain sequencing project: providing services to taxonomists for standard genome sequencing and annotation.</title>
        <authorList>
            <consortium name="The Broad Institute Genomics Platform"/>
            <consortium name="The Broad Institute Genome Sequencing Center for Infectious Disease"/>
            <person name="Wu L."/>
            <person name="Ma J."/>
        </authorList>
    </citation>
    <scope>NUCLEOTIDE SEQUENCE [LARGE SCALE GENOMIC DNA]</scope>
    <source>
        <strain evidence="4">CCUG 54527</strain>
    </source>
</reference>
<dbReference type="InterPro" id="IPR031165">
    <property type="entry name" value="GNAT_YJDJ"/>
</dbReference>
<accession>A0ABW1L5Y3</accession>
<dbReference type="SUPFAM" id="SSF55729">
    <property type="entry name" value="Acyl-CoA N-acyltransferases (Nat)"/>
    <property type="match status" value="1"/>
</dbReference>
<dbReference type="PANTHER" id="PTHR31435:SF10">
    <property type="entry name" value="BSR4717 PROTEIN"/>
    <property type="match status" value="1"/>
</dbReference>
<dbReference type="InterPro" id="IPR000182">
    <property type="entry name" value="GNAT_dom"/>
</dbReference>
<gene>
    <name evidence="3" type="ORF">ACFPYN_08035</name>
</gene>
<dbReference type="PROSITE" id="PS51186">
    <property type="entry name" value="GNAT"/>
    <property type="match status" value="1"/>
</dbReference>
<protein>
    <submittedName>
        <fullName evidence="3">GNAT family N-acetyltransferase</fullName>
        <ecNumber evidence="3">2.3.1.-</ecNumber>
    </submittedName>
</protein>
<name>A0ABW1L5Y3_9BACL</name>
<dbReference type="InterPro" id="IPR016181">
    <property type="entry name" value="Acyl_CoA_acyltransferase"/>
</dbReference>
<keyword evidence="3" id="KW-0808">Transferase</keyword>
<comment type="caution">
    <text evidence="3">The sequence shown here is derived from an EMBL/GenBank/DDBJ whole genome shotgun (WGS) entry which is preliminary data.</text>
</comment>
<dbReference type="EC" id="2.3.1.-" evidence="3"/>
<dbReference type="RefSeq" id="WP_377733446.1">
    <property type="nucleotide sequence ID" value="NZ_JBHSRI010000009.1"/>
</dbReference>
<sequence>MTAEMVRNILAVHERSLQMTEIKHGNQKFYVGESEDQPQAEITFILTSDSSITINHTFVSDELREQGLGEQLVNKVAEHARTENKTIIPECLFAKNVLESNNDYQDVL</sequence>
<dbReference type="PANTHER" id="PTHR31435">
    <property type="entry name" value="PROTEIN NATD1"/>
    <property type="match status" value="1"/>
</dbReference>
<proteinExistence type="predicted"/>
<organism evidence="3 4">
    <name type="scientific">Paenisporosarcina macmurdoensis</name>
    <dbReference type="NCBI Taxonomy" id="212659"/>
    <lineage>
        <taxon>Bacteria</taxon>
        <taxon>Bacillati</taxon>
        <taxon>Bacillota</taxon>
        <taxon>Bacilli</taxon>
        <taxon>Bacillales</taxon>
        <taxon>Caryophanaceae</taxon>
        <taxon>Paenisporosarcina</taxon>
    </lineage>
</organism>
<dbReference type="PROSITE" id="PS51729">
    <property type="entry name" value="GNAT_YJDJ"/>
    <property type="match status" value="1"/>
</dbReference>
<evidence type="ECO:0000259" key="1">
    <source>
        <dbReference type="PROSITE" id="PS51186"/>
    </source>
</evidence>
<dbReference type="Pfam" id="PF14542">
    <property type="entry name" value="Acetyltransf_CG"/>
    <property type="match status" value="1"/>
</dbReference>
<feature type="domain" description="N-acetyltransferase" evidence="1">
    <location>
        <begin position="1"/>
        <end position="108"/>
    </location>
</feature>
<dbReference type="CDD" id="cd04301">
    <property type="entry name" value="NAT_SF"/>
    <property type="match status" value="1"/>
</dbReference>